<keyword evidence="3" id="KW-1185">Reference proteome</keyword>
<dbReference type="Proteomes" id="UP001239445">
    <property type="component" value="Unassembled WGS sequence"/>
</dbReference>
<name>A0AAJ0BE68_9PEZI</name>
<proteinExistence type="predicted"/>
<organism evidence="2 3">
    <name type="scientific">Echria macrotheca</name>
    <dbReference type="NCBI Taxonomy" id="438768"/>
    <lineage>
        <taxon>Eukaryota</taxon>
        <taxon>Fungi</taxon>
        <taxon>Dikarya</taxon>
        <taxon>Ascomycota</taxon>
        <taxon>Pezizomycotina</taxon>
        <taxon>Sordariomycetes</taxon>
        <taxon>Sordariomycetidae</taxon>
        <taxon>Sordariales</taxon>
        <taxon>Schizotheciaceae</taxon>
        <taxon>Echria</taxon>
    </lineage>
</organism>
<dbReference type="EMBL" id="MU839832">
    <property type="protein sequence ID" value="KAK1756616.1"/>
    <property type="molecule type" value="Genomic_DNA"/>
</dbReference>
<evidence type="ECO:0000256" key="1">
    <source>
        <dbReference type="SAM" id="SignalP"/>
    </source>
</evidence>
<dbReference type="AlphaFoldDB" id="A0AAJ0BE68"/>
<keyword evidence="1" id="KW-0732">Signal</keyword>
<feature type="chain" id="PRO_5042582691" evidence="1">
    <location>
        <begin position="17"/>
        <end position="304"/>
    </location>
</feature>
<accession>A0AAJ0BE68</accession>
<comment type="caution">
    <text evidence="2">The sequence shown here is derived from an EMBL/GenBank/DDBJ whole genome shotgun (WGS) entry which is preliminary data.</text>
</comment>
<evidence type="ECO:0000313" key="2">
    <source>
        <dbReference type="EMBL" id="KAK1756616.1"/>
    </source>
</evidence>
<protein>
    <submittedName>
        <fullName evidence="2">Uncharacterized protein</fullName>
    </submittedName>
</protein>
<gene>
    <name evidence="2" type="ORF">QBC47DRAFT_380269</name>
</gene>
<feature type="signal peptide" evidence="1">
    <location>
        <begin position="1"/>
        <end position="16"/>
    </location>
</feature>
<reference evidence="2" key="1">
    <citation type="submission" date="2023-06" db="EMBL/GenBank/DDBJ databases">
        <title>Genome-scale phylogeny and comparative genomics of the fungal order Sordariales.</title>
        <authorList>
            <consortium name="Lawrence Berkeley National Laboratory"/>
            <person name="Hensen N."/>
            <person name="Bonometti L."/>
            <person name="Westerberg I."/>
            <person name="Brannstrom I.O."/>
            <person name="Guillou S."/>
            <person name="Cros-Aarteil S."/>
            <person name="Calhoun S."/>
            <person name="Haridas S."/>
            <person name="Kuo A."/>
            <person name="Mondo S."/>
            <person name="Pangilinan J."/>
            <person name="Riley R."/>
            <person name="Labutti K."/>
            <person name="Andreopoulos B."/>
            <person name="Lipzen A."/>
            <person name="Chen C."/>
            <person name="Yanf M."/>
            <person name="Daum C."/>
            <person name="Ng V."/>
            <person name="Clum A."/>
            <person name="Steindorff A."/>
            <person name="Ohm R."/>
            <person name="Martin F."/>
            <person name="Silar P."/>
            <person name="Natvig D."/>
            <person name="Lalanne C."/>
            <person name="Gautier V."/>
            <person name="Ament-Velasquez S.L."/>
            <person name="Kruys A."/>
            <person name="Hutchinson M.I."/>
            <person name="Powell A.J."/>
            <person name="Barry K."/>
            <person name="Miller A.N."/>
            <person name="Grigoriev I.V."/>
            <person name="Debuchy R."/>
            <person name="Gladieux P."/>
            <person name="Thoren M.H."/>
            <person name="Johannesson H."/>
        </authorList>
    </citation>
    <scope>NUCLEOTIDE SEQUENCE</scope>
    <source>
        <strain evidence="2">PSN4</strain>
    </source>
</reference>
<evidence type="ECO:0000313" key="3">
    <source>
        <dbReference type="Proteomes" id="UP001239445"/>
    </source>
</evidence>
<sequence>MIRRLLVAVLAVAAVAQDCDYSSGKRCIKPQATATATIPFSPLFSSPPTFVYAIDELDQNDIAAQKKLNSLSIPDGYNGSVVKAGWWLQYDNNTVNKDRSQNRNYYAFALETNSTNAIGGDAGGCVNLLGSDCVNNLKSALAVATYNAAPIDGGMGAILGQLYAHPLLNLSCPADIFGTLGTAPNLDVPLTLNPFEQFAIMTDITINQDPLASGSPNFVHGVPQLRYRSLAEQGARGVVGVTISWPVTDPFAFGPPSYSMSDVTVETVCLRAGSVDALKKNGASGHRARGLGAVLAAGVAMYLL</sequence>